<dbReference type="NCBIfam" id="TIGR03435">
    <property type="entry name" value="Soli_TIGR03435"/>
    <property type="match status" value="1"/>
</dbReference>
<organism evidence="2 3">
    <name type="scientific">Granulicella arctica</name>
    <dbReference type="NCBI Taxonomy" id="940613"/>
    <lineage>
        <taxon>Bacteria</taxon>
        <taxon>Pseudomonadati</taxon>
        <taxon>Acidobacteriota</taxon>
        <taxon>Terriglobia</taxon>
        <taxon>Terriglobales</taxon>
        <taxon>Acidobacteriaceae</taxon>
        <taxon>Granulicella</taxon>
    </lineage>
</organism>
<dbReference type="Pfam" id="PF12543">
    <property type="entry name" value="DUF3738"/>
    <property type="match status" value="1"/>
</dbReference>
<dbReference type="AlphaFoldDB" id="A0A7Y9TJP8"/>
<proteinExistence type="predicted"/>
<feature type="signal peptide" evidence="1">
    <location>
        <begin position="1"/>
        <end position="31"/>
    </location>
</feature>
<accession>A0A7Y9TJP8</accession>
<feature type="chain" id="PRO_5030764333" evidence="1">
    <location>
        <begin position="32"/>
        <end position="69"/>
    </location>
</feature>
<comment type="caution">
    <text evidence="2">The sequence shown here is derived from an EMBL/GenBank/DDBJ whole genome shotgun (WGS) entry which is preliminary data.</text>
</comment>
<keyword evidence="3" id="KW-1185">Reference proteome</keyword>
<name>A0A7Y9TJP8_9BACT</name>
<dbReference type="RefSeq" id="WP_348640785.1">
    <property type="nucleotide sequence ID" value="NZ_JACCCW010000001.1"/>
</dbReference>
<dbReference type="Proteomes" id="UP000589520">
    <property type="component" value="Unassembled WGS sequence"/>
</dbReference>
<evidence type="ECO:0000313" key="3">
    <source>
        <dbReference type="Proteomes" id="UP000589520"/>
    </source>
</evidence>
<dbReference type="InterPro" id="IPR017801">
    <property type="entry name" value="DUF3738"/>
</dbReference>
<evidence type="ECO:0000313" key="2">
    <source>
        <dbReference type="EMBL" id="NYF78492.1"/>
    </source>
</evidence>
<gene>
    <name evidence="2" type="ORF">HDF17_000779</name>
</gene>
<evidence type="ECO:0000256" key="1">
    <source>
        <dbReference type="SAM" id="SignalP"/>
    </source>
</evidence>
<sequence length="69" mass="7341">MRSPSARLHAFYLPTLAIFLALATPAGSAQSATPSIFTALQEQLGLKLEPQKGPVPVLVIDHAEMPTDN</sequence>
<reference evidence="2 3" key="1">
    <citation type="submission" date="2020-07" db="EMBL/GenBank/DDBJ databases">
        <title>Genomic Encyclopedia of Type Strains, Phase IV (KMG-V): Genome sequencing to study the core and pangenomes of soil and plant-associated prokaryotes.</title>
        <authorList>
            <person name="Whitman W."/>
        </authorList>
    </citation>
    <scope>NUCLEOTIDE SEQUENCE [LARGE SCALE GENOMIC DNA]</scope>
    <source>
        <strain evidence="2 3">X4EP2</strain>
    </source>
</reference>
<protein>
    <submittedName>
        <fullName evidence="2">Uncharacterized protein (TIGR03435 family)</fullName>
    </submittedName>
</protein>
<keyword evidence="1" id="KW-0732">Signal</keyword>
<dbReference type="EMBL" id="JACCCW010000001">
    <property type="protein sequence ID" value="NYF78492.1"/>
    <property type="molecule type" value="Genomic_DNA"/>
</dbReference>